<keyword evidence="2" id="KW-1185">Reference proteome</keyword>
<gene>
    <name evidence="1" type="ORF">Mal52_18810</name>
</gene>
<dbReference type="OrthoDB" id="288136at2"/>
<proteinExistence type="predicted"/>
<dbReference type="RefSeq" id="WP_145375516.1">
    <property type="nucleotide sequence ID" value="NZ_CAXBED010000042.1"/>
</dbReference>
<evidence type="ECO:0000313" key="1">
    <source>
        <dbReference type="EMBL" id="QDU43407.1"/>
    </source>
</evidence>
<protein>
    <submittedName>
        <fullName evidence="1">Uncharacterized protein</fullName>
    </submittedName>
</protein>
<reference evidence="1 2" key="1">
    <citation type="submission" date="2019-02" db="EMBL/GenBank/DDBJ databases">
        <title>Deep-cultivation of Planctomycetes and their phenomic and genomic characterization uncovers novel biology.</title>
        <authorList>
            <person name="Wiegand S."/>
            <person name="Jogler M."/>
            <person name="Boedeker C."/>
            <person name="Pinto D."/>
            <person name="Vollmers J."/>
            <person name="Rivas-Marin E."/>
            <person name="Kohn T."/>
            <person name="Peeters S.H."/>
            <person name="Heuer A."/>
            <person name="Rast P."/>
            <person name="Oberbeckmann S."/>
            <person name="Bunk B."/>
            <person name="Jeske O."/>
            <person name="Meyerdierks A."/>
            <person name="Storesund J.E."/>
            <person name="Kallscheuer N."/>
            <person name="Luecker S."/>
            <person name="Lage O.M."/>
            <person name="Pohl T."/>
            <person name="Merkel B.J."/>
            <person name="Hornburger P."/>
            <person name="Mueller R.-W."/>
            <person name="Bruemmer F."/>
            <person name="Labrenz M."/>
            <person name="Spormann A.M."/>
            <person name="Op den Camp H."/>
            <person name="Overmann J."/>
            <person name="Amann R."/>
            <person name="Jetten M.S.M."/>
            <person name="Mascher T."/>
            <person name="Medema M.H."/>
            <person name="Devos D.P."/>
            <person name="Kaster A.-K."/>
            <person name="Ovreas L."/>
            <person name="Rohde M."/>
            <person name="Galperin M.Y."/>
            <person name="Jogler C."/>
        </authorList>
    </citation>
    <scope>NUCLEOTIDE SEQUENCE [LARGE SCALE GENOMIC DNA]</scope>
    <source>
        <strain evidence="1 2">Mal52</strain>
    </source>
</reference>
<evidence type="ECO:0000313" key="2">
    <source>
        <dbReference type="Proteomes" id="UP000319383"/>
    </source>
</evidence>
<accession>A0A517ZLR4</accession>
<dbReference type="KEGG" id="sdyn:Mal52_18810"/>
<dbReference type="Proteomes" id="UP000319383">
    <property type="component" value="Chromosome"/>
</dbReference>
<dbReference type="AlphaFoldDB" id="A0A517ZLR4"/>
<sequence length="83" mass="9431">MSIVQEPIRLLEEIADLLASNPTQDQLLAFRPSASVQERARELLIRLNAGTISTDEQRELDQFEQAEMLMRLVKARLAGQQQP</sequence>
<dbReference type="EMBL" id="CP036276">
    <property type="protein sequence ID" value="QDU43407.1"/>
    <property type="molecule type" value="Genomic_DNA"/>
</dbReference>
<organism evidence="1 2">
    <name type="scientific">Symmachiella dynata</name>
    <dbReference type="NCBI Taxonomy" id="2527995"/>
    <lineage>
        <taxon>Bacteria</taxon>
        <taxon>Pseudomonadati</taxon>
        <taxon>Planctomycetota</taxon>
        <taxon>Planctomycetia</taxon>
        <taxon>Planctomycetales</taxon>
        <taxon>Planctomycetaceae</taxon>
        <taxon>Symmachiella</taxon>
    </lineage>
</organism>
<name>A0A517ZLR4_9PLAN</name>